<keyword evidence="1 2" id="KW-0597">Phosphoprotein</keyword>
<dbReference type="Proteomes" id="UP001198602">
    <property type="component" value="Unassembled WGS sequence"/>
</dbReference>
<feature type="modified residue" description="4-aspartylphosphate" evidence="2">
    <location>
        <position position="215"/>
    </location>
</feature>
<evidence type="ECO:0000259" key="3">
    <source>
        <dbReference type="PROSITE" id="PS50110"/>
    </source>
</evidence>
<feature type="domain" description="Response regulatory" evidence="3">
    <location>
        <begin position="166"/>
        <end position="277"/>
    </location>
</feature>
<dbReference type="Gene3D" id="3.40.50.2300">
    <property type="match status" value="1"/>
</dbReference>
<dbReference type="PROSITE" id="PS50110">
    <property type="entry name" value="RESPONSE_REGULATORY"/>
    <property type="match status" value="1"/>
</dbReference>
<organism evidence="4 5">
    <name type="scientific">Massilia hydrophila</name>
    <dbReference type="NCBI Taxonomy" id="3044279"/>
    <lineage>
        <taxon>Bacteria</taxon>
        <taxon>Pseudomonadati</taxon>
        <taxon>Pseudomonadota</taxon>
        <taxon>Betaproteobacteria</taxon>
        <taxon>Burkholderiales</taxon>
        <taxon>Oxalobacteraceae</taxon>
        <taxon>Telluria group</taxon>
        <taxon>Massilia</taxon>
    </lineage>
</organism>
<sequence length="284" mass="29828">MPEFDPASAHSPRSVSSYDWTGSGLGEPGRWPVPLRVAADLLLNTPLPGLLVWGRETVLVFNEAYAALAGPGCGRVPGGSVPSVLPPPLSSAGPALQQAWSGEPGVAPGVELSFRRADGPLAHRCDLRLTPVADGAGGIGGVFLLLAPPAAAPAQPAAETDDASLRILVVEDNLDSQYLVCEMLKAFGHEADGVGHPDEALALLEQRRYQVLFSDVSLPGMSGVDLARQALGSHPGLKVIFASGYGDTLLRHLEFPYLSLQKPYELDQLQDALAKVARQPAPAR</sequence>
<name>A0ABS7YBK2_9BURK</name>
<comment type="caution">
    <text evidence="4">The sequence shown here is derived from an EMBL/GenBank/DDBJ whole genome shotgun (WGS) entry which is preliminary data.</text>
</comment>
<dbReference type="InterPro" id="IPR011006">
    <property type="entry name" value="CheY-like_superfamily"/>
</dbReference>
<proteinExistence type="predicted"/>
<accession>A0ABS7YBK2</accession>
<dbReference type="EMBL" id="JAHYBX010000003">
    <property type="protein sequence ID" value="MCA1856326.1"/>
    <property type="molecule type" value="Genomic_DNA"/>
</dbReference>
<protein>
    <submittedName>
        <fullName evidence="4">Response regulator</fullName>
    </submittedName>
</protein>
<dbReference type="RefSeq" id="WP_225238622.1">
    <property type="nucleotide sequence ID" value="NZ_JAHYBX010000003.1"/>
</dbReference>
<reference evidence="4 5" key="1">
    <citation type="submission" date="2021-07" db="EMBL/GenBank/DDBJ databases">
        <title>Characterization of Violacein-producing bacteria and related species.</title>
        <authorList>
            <person name="Wilson H.S."/>
            <person name="De Leon M.E."/>
        </authorList>
    </citation>
    <scope>NUCLEOTIDE SEQUENCE [LARGE SCALE GENOMIC DNA]</scope>
    <source>
        <strain evidence="4 5">HSC-2F05</strain>
    </source>
</reference>
<dbReference type="InterPro" id="IPR050595">
    <property type="entry name" value="Bact_response_regulator"/>
</dbReference>
<dbReference type="Pfam" id="PF00072">
    <property type="entry name" value="Response_reg"/>
    <property type="match status" value="1"/>
</dbReference>
<evidence type="ECO:0000256" key="2">
    <source>
        <dbReference type="PROSITE-ProRule" id="PRU00169"/>
    </source>
</evidence>
<dbReference type="PANTHER" id="PTHR44591:SF3">
    <property type="entry name" value="RESPONSE REGULATORY DOMAIN-CONTAINING PROTEIN"/>
    <property type="match status" value="1"/>
</dbReference>
<dbReference type="CDD" id="cd00156">
    <property type="entry name" value="REC"/>
    <property type="match status" value="1"/>
</dbReference>
<evidence type="ECO:0000313" key="5">
    <source>
        <dbReference type="Proteomes" id="UP001198602"/>
    </source>
</evidence>
<evidence type="ECO:0000256" key="1">
    <source>
        <dbReference type="ARBA" id="ARBA00022553"/>
    </source>
</evidence>
<dbReference type="InterPro" id="IPR001789">
    <property type="entry name" value="Sig_transdc_resp-reg_receiver"/>
</dbReference>
<evidence type="ECO:0000313" key="4">
    <source>
        <dbReference type="EMBL" id="MCA1856326.1"/>
    </source>
</evidence>
<dbReference type="PANTHER" id="PTHR44591">
    <property type="entry name" value="STRESS RESPONSE REGULATOR PROTEIN 1"/>
    <property type="match status" value="1"/>
</dbReference>
<gene>
    <name evidence="4" type="ORF">LE190_10375</name>
</gene>
<dbReference type="SMART" id="SM00448">
    <property type="entry name" value="REC"/>
    <property type="match status" value="1"/>
</dbReference>
<keyword evidence="5" id="KW-1185">Reference proteome</keyword>
<dbReference type="SUPFAM" id="SSF52172">
    <property type="entry name" value="CheY-like"/>
    <property type="match status" value="1"/>
</dbReference>